<dbReference type="STRING" id="34027.SAMN05421829_101254"/>
<feature type="domain" description="PilY1 beta-propeller" evidence="8">
    <location>
        <begin position="610"/>
        <end position="902"/>
    </location>
</feature>
<dbReference type="PROSITE" id="PS51257">
    <property type="entry name" value="PROKAR_LIPOPROTEIN"/>
    <property type="match status" value="1"/>
</dbReference>
<dbReference type="GO" id="GO:0009289">
    <property type="term" value="C:pilus"/>
    <property type="evidence" value="ECO:0007669"/>
    <property type="project" value="UniProtKB-SubCell"/>
</dbReference>
<proteinExistence type="inferred from homology"/>
<dbReference type="OrthoDB" id="7156875at2"/>
<gene>
    <name evidence="9" type="ORF">SAMN05421829_101254</name>
</gene>
<feature type="signal peptide" evidence="7">
    <location>
        <begin position="1"/>
        <end position="28"/>
    </location>
</feature>
<keyword evidence="5" id="KW-0106">Calcium</keyword>
<evidence type="ECO:0000256" key="7">
    <source>
        <dbReference type="SAM" id="SignalP"/>
    </source>
</evidence>
<keyword evidence="3" id="KW-1029">Fimbrium biogenesis</keyword>
<dbReference type="InterPro" id="IPR008707">
    <property type="entry name" value="B-propeller_PilY1"/>
</dbReference>
<sequence length="1073" mass="111241">MHKPIRRIATLSSYCLALLVACIAPSPAAQTDLADFPMVVGNNAPPNYMFVLDNSSSMKNIVPESPYSAASGAYSCPADKQIDGANPVDLVVVNGEPRVRLGNAVGSGKSAISCTDASPCTVGTASGQVCFADATTYANVRLLVAPEGMTYAPGRYSGHYLNWYFRDGILTGWAGRKPNARTRLDVAKAALKNAVAAIPAIPAASTGGGVRAGLVTYNGGDGGRLVRAVEALNITAFNTSVDGINAAASADAAPLSETLADIGQYFSLGYTGALSLRSGGTATLGEFFRQGTSTPHRLLDLGTATAPVQTGYWCQRSHAFLMTDGLSSEDQALSSNTYLCDYDADSGGAGKCGNGFDMKSNSGTPHAGHLAPNGETHLYGTNGSDFLDDVAQALYETDLRPDVVHPRGEKKSNNVRTYTIAFGDVFTDPLRDPRKDSLLVEAAAQGGGVSGKAGSQSELAGAFTRAVNTASQQDSAAAAVAVTSQRIAANTIGYESVYQSGYWTGDLIAHSLDLSTGLPIGDALWSAQKKLDGLASPASSRKVVSLKGSSGAAFTAGNFADSATGLTATVIDFLRGDRSREGVEPNPFRIRQHLLGDIINAEPVYGSFASGPVVFQAANDGMLHAFGGGDDLNNDGGDELWAYVPKMLHGELSRLTDPNYAHRYFIDATPALAQVSTASFTGTLLVGGLGKGGNGYYALNVTNPRPATQDAAAAMVKWETVPSTTGSGFSFGTPLIVRTPNDGWLVLVTSGYNNADGKGYVWALDPADGRIVKTISTGVGSSTSPAGLTHLSRLSIAAADDVAYYLYGGDLQGNVWRFDLANWTAVKIAELSDGAGAPQPVTSAPAVGQVAGDANKFLVYVGTGQYLGETDIPGTGQNAHATQTQTMYGIIDDVSALAPSMPNIRGSNGSSCPTGGGNGAFVCQGTASLQATTVTLTTNPLQAGVHRGWYWDIPMQYGRVNTNPALDASGVLIFTVNVPTREICGKGGSSWLMMIDAGTGGAIAKSSTSTEVYASGRFLGDVLSSRAVIVVTSKGKFVLTRNTAAKTDSNAVPPRPGGAGSKGARVIYWRTLM</sequence>
<evidence type="ECO:0000256" key="2">
    <source>
        <dbReference type="ARBA" id="ARBA00008387"/>
    </source>
</evidence>
<dbReference type="Pfam" id="PF05567">
    <property type="entry name" value="T4P_PilY1"/>
    <property type="match status" value="1"/>
</dbReference>
<evidence type="ECO:0000256" key="5">
    <source>
        <dbReference type="ARBA" id="ARBA00022837"/>
    </source>
</evidence>
<dbReference type="EMBL" id="FTMD01000001">
    <property type="protein sequence ID" value="SIP90282.1"/>
    <property type="molecule type" value="Genomic_DNA"/>
</dbReference>
<dbReference type="InterPro" id="IPR036465">
    <property type="entry name" value="vWFA_dom_sf"/>
</dbReference>
<comment type="subcellular location">
    <subcellularLocation>
        <location evidence="1">Fimbrium</location>
    </subcellularLocation>
</comment>
<dbReference type="Proteomes" id="UP000186819">
    <property type="component" value="Unassembled WGS sequence"/>
</dbReference>
<evidence type="ECO:0000256" key="4">
    <source>
        <dbReference type="ARBA" id="ARBA00022723"/>
    </source>
</evidence>
<dbReference type="SUPFAM" id="SSF50998">
    <property type="entry name" value="Quinoprotein alcohol dehydrogenase-like"/>
    <property type="match status" value="1"/>
</dbReference>
<accession>A0A1N6NDZ4</accession>
<dbReference type="RefSeq" id="WP_076600281.1">
    <property type="nucleotide sequence ID" value="NZ_FTMD01000001.1"/>
</dbReference>
<keyword evidence="4" id="KW-0479">Metal-binding</keyword>
<protein>
    <submittedName>
        <fullName evidence="9">Type IV pilus assembly protein PilY1</fullName>
    </submittedName>
</protein>
<reference evidence="10" key="1">
    <citation type="submission" date="2017-01" db="EMBL/GenBank/DDBJ databases">
        <authorList>
            <person name="Varghese N."/>
            <person name="Submissions S."/>
        </authorList>
    </citation>
    <scope>NUCLEOTIDE SEQUENCE [LARGE SCALE GENOMIC DNA]</scope>
    <source>
        <strain evidence="10">ATCC 51758</strain>
    </source>
</reference>
<feature type="chain" id="PRO_5012252697" evidence="7">
    <location>
        <begin position="29"/>
        <end position="1073"/>
    </location>
</feature>
<evidence type="ECO:0000313" key="10">
    <source>
        <dbReference type="Proteomes" id="UP000186819"/>
    </source>
</evidence>
<evidence type="ECO:0000256" key="6">
    <source>
        <dbReference type="ARBA" id="ARBA00023263"/>
    </source>
</evidence>
<comment type="similarity">
    <text evidence="2">Belongs to the PilY1 family.</text>
</comment>
<name>A0A1N6NDZ4_9RHOO</name>
<dbReference type="Gene3D" id="3.40.50.410">
    <property type="entry name" value="von Willebrand factor, type A domain"/>
    <property type="match status" value="1"/>
</dbReference>
<dbReference type="GO" id="GO:0046872">
    <property type="term" value="F:metal ion binding"/>
    <property type="evidence" value="ECO:0007669"/>
    <property type="project" value="UniProtKB-KW"/>
</dbReference>
<keyword evidence="10" id="KW-1185">Reference proteome</keyword>
<keyword evidence="7" id="KW-0732">Signal</keyword>
<dbReference type="InterPro" id="IPR011047">
    <property type="entry name" value="Quinoprotein_ADH-like_sf"/>
</dbReference>
<evidence type="ECO:0000256" key="1">
    <source>
        <dbReference type="ARBA" id="ARBA00004561"/>
    </source>
</evidence>
<evidence type="ECO:0000313" key="9">
    <source>
        <dbReference type="EMBL" id="SIP90282.1"/>
    </source>
</evidence>
<organism evidence="9 10">
    <name type="scientific">Aromatoleum tolulyticum</name>
    <dbReference type="NCBI Taxonomy" id="34027"/>
    <lineage>
        <taxon>Bacteria</taxon>
        <taxon>Pseudomonadati</taxon>
        <taxon>Pseudomonadota</taxon>
        <taxon>Betaproteobacteria</taxon>
        <taxon>Rhodocyclales</taxon>
        <taxon>Rhodocyclaceae</taxon>
        <taxon>Aromatoleum</taxon>
    </lineage>
</organism>
<keyword evidence="6" id="KW-0281">Fimbrium</keyword>
<evidence type="ECO:0000256" key="3">
    <source>
        <dbReference type="ARBA" id="ARBA00022558"/>
    </source>
</evidence>
<evidence type="ECO:0000259" key="8">
    <source>
        <dbReference type="Pfam" id="PF05567"/>
    </source>
</evidence>
<dbReference type="AlphaFoldDB" id="A0A1N6NDZ4"/>